<keyword evidence="3" id="KW-1185">Reference proteome</keyword>
<accession>A0A5C7IJT2</accession>
<comment type="caution">
    <text evidence="2">The sequence shown here is derived from an EMBL/GenBank/DDBJ whole genome shotgun (WGS) entry which is preliminary data.</text>
</comment>
<dbReference type="GO" id="GO:0003676">
    <property type="term" value="F:nucleic acid binding"/>
    <property type="evidence" value="ECO:0007669"/>
    <property type="project" value="InterPro"/>
</dbReference>
<dbReference type="PANTHER" id="PTHR47481">
    <property type="match status" value="1"/>
</dbReference>
<evidence type="ECO:0000313" key="3">
    <source>
        <dbReference type="Proteomes" id="UP000323000"/>
    </source>
</evidence>
<dbReference type="Pfam" id="PF14223">
    <property type="entry name" value="Retrotran_gag_2"/>
    <property type="match status" value="1"/>
</dbReference>
<dbReference type="PANTHER" id="PTHR47481:SF31">
    <property type="entry name" value="OS01G0873500 PROTEIN"/>
    <property type="match status" value="1"/>
</dbReference>
<proteinExistence type="predicted"/>
<reference evidence="3" key="1">
    <citation type="journal article" date="2019" name="Gigascience">
        <title>De novo genome assembly of the endangered Acer yangbiense, a plant species with extremely small populations endemic to Yunnan Province, China.</title>
        <authorList>
            <person name="Yang J."/>
            <person name="Wariss H.M."/>
            <person name="Tao L."/>
            <person name="Zhang R."/>
            <person name="Yun Q."/>
            <person name="Hollingsworth P."/>
            <person name="Dao Z."/>
            <person name="Luo G."/>
            <person name="Guo H."/>
            <person name="Ma Y."/>
            <person name="Sun W."/>
        </authorList>
    </citation>
    <scope>NUCLEOTIDE SEQUENCE [LARGE SCALE GENOMIC DNA]</scope>
    <source>
        <strain evidence="3">cv. Malutang</strain>
    </source>
</reference>
<dbReference type="SUPFAM" id="SSF57756">
    <property type="entry name" value="Retrovirus zinc finger-like domains"/>
    <property type="match status" value="1"/>
</dbReference>
<feature type="region of interest" description="Disordered" evidence="1">
    <location>
        <begin position="466"/>
        <end position="489"/>
    </location>
</feature>
<sequence>MVSELEDQASSTPTREMTTSPVTPTLVVTDQQSSVSAQQWVIVKQPIWVKLNDNNFLLWKQQVTAAIRGFGLQGFLDGKSICRPETIMNSDGNQVTNPTHDFWNRQDQLIVSWLLGSISDAYLPNLVGSNTASAIWSTLMDLFVSQTRARVSQYKQDIGRLKKNNLTMREYLSKMKSLSDALASVGHPLSQKDQVSNITNGLGAEYESVIVSVTSRVEPFTVSEVTALLLTHEKRIESYSLNPDGSTPSANLAFNNGQKKQNIAGPQNIKPNQYTYNQQFQGNRVKGRGRGHGNGGRGWSNNKSQCQLCGKFGHIVQKCYHRFDPSYTGFPSESNSNGSSSGSFGNFGGNFGGSSGNSGSQSFYPSANVAAQDSMNDNNTWFPDLGATNHVTSAFSNLNVGSTYHGNSKLQVGNGAGLDIHHIGHSLFTNSNRTFPFAQQNIQVPNYSILHNIVYKSSPLLVPTAENPTSHTYPSQNESLTSSPTHGTSHIHTQLSYGNISHNVINDHNIDSTDLSNRIAGATNFQQGESQVERGTMRRVLEPVENHHKMITRSKAGISNQEL</sequence>
<dbReference type="GO" id="GO:0008270">
    <property type="term" value="F:zinc ion binding"/>
    <property type="evidence" value="ECO:0007669"/>
    <property type="project" value="InterPro"/>
</dbReference>
<feature type="region of interest" description="Disordered" evidence="1">
    <location>
        <begin position="1"/>
        <end position="22"/>
    </location>
</feature>
<protein>
    <recommendedName>
        <fullName evidence="4">CCHC-type domain-containing protein</fullName>
    </recommendedName>
</protein>
<dbReference type="InterPro" id="IPR036875">
    <property type="entry name" value="Znf_CCHC_sf"/>
</dbReference>
<name>A0A5C7IJT2_9ROSI</name>
<dbReference type="EMBL" id="VAHF01000002">
    <property type="protein sequence ID" value="TXG68706.1"/>
    <property type="molecule type" value="Genomic_DNA"/>
</dbReference>
<evidence type="ECO:0000313" key="2">
    <source>
        <dbReference type="EMBL" id="TXG68706.1"/>
    </source>
</evidence>
<organism evidence="2 3">
    <name type="scientific">Acer yangbiense</name>
    <dbReference type="NCBI Taxonomy" id="1000413"/>
    <lineage>
        <taxon>Eukaryota</taxon>
        <taxon>Viridiplantae</taxon>
        <taxon>Streptophyta</taxon>
        <taxon>Embryophyta</taxon>
        <taxon>Tracheophyta</taxon>
        <taxon>Spermatophyta</taxon>
        <taxon>Magnoliopsida</taxon>
        <taxon>eudicotyledons</taxon>
        <taxon>Gunneridae</taxon>
        <taxon>Pentapetalae</taxon>
        <taxon>rosids</taxon>
        <taxon>malvids</taxon>
        <taxon>Sapindales</taxon>
        <taxon>Sapindaceae</taxon>
        <taxon>Hippocastanoideae</taxon>
        <taxon>Acereae</taxon>
        <taxon>Acer</taxon>
    </lineage>
</organism>
<gene>
    <name evidence="2" type="ORF">EZV62_003641</name>
</gene>
<feature type="compositionally biased region" description="Polar residues" evidence="1">
    <location>
        <begin position="8"/>
        <end position="17"/>
    </location>
</feature>
<dbReference type="Proteomes" id="UP000323000">
    <property type="component" value="Chromosome 2"/>
</dbReference>
<evidence type="ECO:0000256" key="1">
    <source>
        <dbReference type="SAM" id="MobiDB-lite"/>
    </source>
</evidence>
<dbReference type="OrthoDB" id="1845088at2759"/>
<dbReference type="AlphaFoldDB" id="A0A5C7IJT2"/>
<evidence type="ECO:0008006" key="4">
    <source>
        <dbReference type="Google" id="ProtNLM"/>
    </source>
</evidence>